<dbReference type="HOGENOM" id="CLU_219782_0_0_10"/>
<dbReference type="AlphaFoldDB" id="E6MLP7"/>
<accession>E6MLP7</accession>
<evidence type="ECO:0000313" key="2">
    <source>
        <dbReference type="Proteomes" id="UP000003874"/>
    </source>
</evidence>
<organism evidence="1 2">
    <name type="scientific">Segatella salivae DSM 15606</name>
    <dbReference type="NCBI Taxonomy" id="888832"/>
    <lineage>
        <taxon>Bacteria</taxon>
        <taxon>Pseudomonadati</taxon>
        <taxon>Bacteroidota</taxon>
        <taxon>Bacteroidia</taxon>
        <taxon>Bacteroidales</taxon>
        <taxon>Prevotellaceae</taxon>
        <taxon>Segatella</taxon>
    </lineage>
</organism>
<evidence type="ECO:0000313" key="1">
    <source>
        <dbReference type="EMBL" id="EFV05447.1"/>
    </source>
</evidence>
<comment type="caution">
    <text evidence="1">The sequence shown here is derived from an EMBL/GenBank/DDBJ whole genome shotgun (WGS) entry which is preliminary data.</text>
</comment>
<gene>
    <name evidence="1" type="ORF">HMPREF9420_0414</name>
</gene>
<reference evidence="1 2" key="1">
    <citation type="submission" date="2010-12" db="EMBL/GenBank/DDBJ databases">
        <authorList>
            <person name="Muzny D."/>
            <person name="Qin X."/>
            <person name="Deng J."/>
            <person name="Jiang H."/>
            <person name="Liu Y."/>
            <person name="Qu J."/>
            <person name="Song X.-Z."/>
            <person name="Zhang L."/>
            <person name="Thornton R."/>
            <person name="Coyle M."/>
            <person name="Francisco L."/>
            <person name="Jackson L."/>
            <person name="Javaid M."/>
            <person name="Korchina V."/>
            <person name="Kovar C."/>
            <person name="Mata R."/>
            <person name="Mathew T."/>
            <person name="Ngo R."/>
            <person name="Nguyen L."/>
            <person name="Nguyen N."/>
            <person name="Okwuonu G."/>
            <person name="Ongeri F."/>
            <person name="Pham C."/>
            <person name="Simmons D."/>
            <person name="Wilczek-Boney K."/>
            <person name="Hale W."/>
            <person name="Jakkamsetti A."/>
            <person name="Pham P."/>
            <person name="Ruth R."/>
            <person name="San Lucas F."/>
            <person name="Warren J."/>
            <person name="Zhang J."/>
            <person name="Zhao Z."/>
            <person name="Zhou C."/>
            <person name="Zhu D."/>
            <person name="Lee S."/>
            <person name="Bess C."/>
            <person name="Blankenburg K."/>
            <person name="Forbes L."/>
            <person name="Fu Q."/>
            <person name="Gubbala S."/>
            <person name="Hirani K."/>
            <person name="Jayaseelan J.C."/>
            <person name="Lara F."/>
            <person name="Munidasa M."/>
            <person name="Palculict T."/>
            <person name="Patil S."/>
            <person name="Pu L.-L."/>
            <person name="Saada N."/>
            <person name="Tang L."/>
            <person name="Weissenberger G."/>
            <person name="Zhu Y."/>
            <person name="Hemphill L."/>
            <person name="Shang Y."/>
            <person name="Youmans B."/>
            <person name="Ayvaz T."/>
            <person name="Ross M."/>
            <person name="Santibanez J."/>
            <person name="Aqrawi P."/>
            <person name="Gross S."/>
            <person name="Joshi V."/>
            <person name="Fowler G."/>
            <person name="Nazareth L."/>
            <person name="Reid J."/>
            <person name="Worley K."/>
            <person name="Petrosino J."/>
            <person name="Highlander S."/>
            <person name="Gibbs R."/>
        </authorList>
    </citation>
    <scope>NUCLEOTIDE SEQUENCE [LARGE SCALE GENOMIC DNA]</scope>
    <source>
        <strain evidence="1 2">DSM 15606</strain>
    </source>
</reference>
<sequence>MENLMNIMKRAIAKIVKAYKRSMKHYGEAMLNGRGYTCA</sequence>
<name>E6MLP7_9BACT</name>
<proteinExistence type="predicted"/>
<dbReference type="Proteomes" id="UP000003874">
    <property type="component" value="Unassembled WGS sequence"/>
</dbReference>
<protein>
    <submittedName>
        <fullName evidence="1">Uncharacterized protein</fullName>
    </submittedName>
</protein>
<dbReference type="EMBL" id="AEQO01000041">
    <property type="protein sequence ID" value="EFV05447.1"/>
    <property type="molecule type" value="Genomic_DNA"/>
</dbReference>
<keyword evidence="2" id="KW-1185">Reference proteome</keyword>